<organism evidence="2 3">
    <name type="scientific">Bacillus yapensis</name>
    <dbReference type="NCBI Taxonomy" id="2492960"/>
    <lineage>
        <taxon>Bacteria</taxon>
        <taxon>Bacillati</taxon>
        <taxon>Bacillota</taxon>
        <taxon>Bacilli</taxon>
        <taxon>Bacillales</taxon>
        <taxon>Bacillaceae</taxon>
        <taxon>Bacillus</taxon>
    </lineage>
</organism>
<dbReference type="Proteomes" id="UP000271374">
    <property type="component" value="Unassembled WGS sequence"/>
</dbReference>
<keyword evidence="1" id="KW-1133">Transmembrane helix</keyword>
<evidence type="ECO:0000313" key="2">
    <source>
        <dbReference type="EMBL" id="RTR30491.1"/>
    </source>
</evidence>
<dbReference type="OrthoDB" id="2418411at2"/>
<dbReference type="InterPro" id="IPR012538">
    <property type="entry name" value="Cyt_c_oxidase_su2a"/>
</dbReference>
<protein>
    <submittedName>
        <fullName evidence="2">Cytochrome c oxidase subunit 2A</fullName>
    </submittedName>
</protein>
<evidence type="ECO:0000313" key="3">
    <source>
        <dbReference type="Proteomes" id="UP000271374"/>
    </source>
</evidence>
<gene>
    <name evidence="2" type="ORF">EKG37_13410</name>
</gene>
<evidence type="ECO:0000256" key="1">
    <source>
        <dbReference type="SAM" id="Phobius"/>
    </source>
</evidence>
<proteinExistence type="predicted"/>
<dbReference type="Pfam" id="PF08113">
    <property type="entry name" value="CoxIIa"/>
    <property type="match status" value="1"/>
</dbReference>
<sequence>MAKAELKSKTKTEIEDSSSLKGTLASVFFVGFFIIVLWIGVYFLYLDRF</sequence>
<reference evidence="2 3" key="1">
    <citation type="submission" date="2018-12" db="EMBL/GenBank/DDBJ databases">
        <title>Bacillus yapensis draft genome sequence.</title>
        <authorList>
            <person name="Yu L."/>
            <person name="Xu X."/>
            <person name="Tang X."/>
        </authorList>
    </citation>
    <scope>NUCLEOTIDE SEQUENCE [LARGE SCALE GENOMIC DNA]</scope>
    <source>
        <strain evidence="2 3">XXST-01</strain>
    </source>
</reference>
<comment type="caution">
    <text evidence="2">The sequence shown here is derived from an EMBL/GenBank/DDBJ whole genome shotgun (WGS) entry which is preliminary data.</text>
</comment>
<keyword evidence="1" id="KW-0472">Membrane</keyword>
<feature type="transmembrane region" description="Helical" evidence="1">
    <location>
        <begin position="24"/>
        <end position="45"/>
    </location>
</feature>
<keyword evidence="1" id="KW-0812">Transmembrane</keyword>
<name>A0A431W4V1_9BACI</name>
<keyword evidence="3" id="KW-1185">Reference proteome</keyword>
<accession>A0A431W4V1</accession>
<dbReference type="RefSeq" id="WP_126409164.1">
    <property type="nucleotide sequence ID" value="NZ_RXNT01000010.1"/>
</dbReference>
<dbReference type="EMBL" id="RXNT01000010">
    <property type="protein sequence ID" value="RTR30491.1"/>
    <property type="molecule type" value="Genomic_DNA"/>
</dbReference>
<dbReference type="AlphaFoldDB" id="A0A431W4V1"/>